<dbReference type="RefSeq" id="WP_342372520.1">
    <property type="nucleotide sequence ID" value="NZ_CP115965.1"/>
</dbReference>
<comment type="subcellular location">
    <subcellularLocation>
        <location evidence="1">Membrane</location>
        <topology evidence="1">Multi-pass membrane protein</topology>
    </subcellularLocation>
</comment>
<accession>A0ABZ3C8D4</accession>
<dbReference type="Proteomes" id="UP001434337">
    <property type="component" value="Chromosome"/>
</dbReference>
<comment type="similarity">
    <text evidence="2">Belongs to the TspO/BZRP family.</text>
</comment>
<dbReference type="PIRSF" id="PIRSF005859">
    <property type="entry name" value="PBR"/>
    <property type="match status" value="1"/>
</dbReference>
<dbReference type="PANTHER" id="PTHR10057">
    <property type="entry name" value="PERIPHERAL-TYPE BENZODIAZEPINE RECEPTOR"/>
    <property type="match status" value="1"/>
</dbReference>
<evidence type="ECO:0000256" key="4">
    <source>
        <dbReference type="ARBA" id="ARBA00022989"/>
    </source>
</evidence>
<feature type="transmembrane region" description="Helical" evidence="6">
    <location>
        <begin position="138"/>
        <end position="159"/>
    </location>
</feature>
<dbReference type="Pfam" id="PF03073">
    <property type="entry name" value="TspO_MBR"/>
    <property type="match status" value="1"/>
</dbReference>
<protein>
    <submittedName>
        <fullName evidence="7">Tryptophan-rich sensory protein</fullName>
    </submittedName>
</protein>
<dbReference type="InterPro" id="IPR038330">
    <property type="entry name" value="TspO/MBR-related_sf"/>
</dbReference>
<evidence type="ECO:0000313" key="7">
    <source>
        <dbReference type="EMBL" id="WZW98486.1"/>
    </source>
</evidence>
<proteinExistence type="inferred from homology"/>
<gene>
    <name evidence="7" type="ORF">PCC79_16600</name>
</gene>
<sequence length="165" mass="17807">MNTTDLKTTPLAMTGALTAACAVSGSLATDPKSAWYSGLDKPRWQPPGWLFPIVWTALYTDIAVTSAAAIKNLHDAGDQRRARDFQAALVVNLLLNQGWSWAFFRAHRLRPATVVAALLAASAIDLTRRAGATGRSRAIALAPYAAWCSFATILTAEIARRNPRD</sequence>
<name>A0ABZ3C8D4_9ACTN</name>
<dbReference type="InterPro" id="IPR004307">
    <property type="entry name" value="TspO_MBR"/>
</dbReference>
<evidence type="ECO:0000256" key="5">
    <source>
        <dbReference type="ARBA" id="ARBA00023136"/>
    </source>
</evidence>
<dbReference type="PROSITE" id="PS51257">
    <property type="entry name" value="PROKAR_LIPOPROTEIN"/>
    <property type="match status" value="1"/>
</dbReference>
<dbReference type="EMBL" id="CP115965">
    <property type="protein sequence ID" value="WZW98486.1"/>
    <property type="molecule type" value="Genomic_DNA"/>
</dbReference>
<keyword evidence="5 6" id="KW-0472">Membrane</keyword>
<evidence type="ECO:0000256" key="6">
    <source>
        <dbReference type="SAM" id="Phobius"/>
    </source>
</evidence>
<feature type="transmembrane region" description="Helical" evidence="6">
    <location>
        <begin position="85"/>
        <end position="103"/>
    </location>
</feature>
<dbReference type="Gene3D" id="1.20.1260.100">
    <property type="entry name" value="TspO/MBR protein"/>
    <property type="match status" value="1"/>
</dbReference>
<organism evidence="7 8">
    <name type="scientific">Propioniciclava soli</name>
    <dbReference type="NCBI Taxonomy" id="2775081"/>
    <lineage>
        <taxon>Bacteria</taxon>
        <taxon>Bacillati</taxon>
        <taxon>Actinomycetota</taxon>
        <taxon>Actinomycetes</taxon>
        <taxon>Propionibacteriales</taxon>
        <taxon>Propionibacteriaceae</taxon>
        <taxon>Propioniciclava</taxon>
    </lineage>
</organism>
<keyword evidence="8" id="KW-1185">Reference proteome</keyword>
<evidence type="ECO:0000256" key="1">
    <source>
        <dbReference type="ARBA" id="ARBA00004141"/>
    </source>
</evidence>
<evidence type="ECO:0000313" key="8">
    <source>
        <dbReference type="Proteomes" id="UP001434337"/>
    </source>
</evidence>
<keyword evidence="3 6" id="KW-0812">Transmembrane</keyword>
<feature type="transmembrane region" description="Helical" evidence="6">
    <location>
        <begin position="52"/>
        <end position="73"/>
    </location>
</feature>
<reference evidence="7 8" key="1">
    <citation type="journal article" date="2023" name="Environ Microbiome">
        <title>A coral-associated actinobacterium mitigates coral bleaching under heat stress.</title>
        <authorList>
            <person name="Li J."/>
            <person name="Zou Y."/>
            <person name="Li Q."/>
            <person name="Zhang J."/>
            <person name="Bourne D.G."/>
            <person name="Lyu Y."/>
            <person name="Liu C."/>
            <person name="Zhang S."/>
        </authorList>
    </citation>
    <scope>NUCLEOTIDE SEQUENCE [LARGE SCALE GENOMIC DNA]</scope>
    <source>
        <strain evidence="7 8">SCSIO 13291</strain>
    </source>
</reference>
<keyword evidence="4 6" id="KW-1133">Transmembrane helix</keyword>
<dbReference type="CDD" id="cd15904">
    <property type="entry name" value="TSPO_MBR"/>
    <property type="match status" value="1"/>
</dbReference>
<evidence type="ECO:0000256" key="2">
    <source>
        <dbReference type="ARBA" id="ARBA00007524"/>
    </source>
</evidence>
<evidence type="ECO:0000256" key="3">
    <source>
        <dbReference type="ARBA" id="ARBA00022692"/>
    </source>
</evidence>
<dbReference type="PANTHER" id="PTHR10057:SF0">
    <property type="entry name" value="TRANSLOCATOR PROTEIN"/>
    <property type="match status" value="1"/>
</dbReference>